<evidence type="ECO:0000313" key="7">
    <source>
        <dbReference type="Proteomes" id="UP000663720"/>
    </source>
</evidence>
<organism evidence="6 7">
    <name type="scientific">Desulfonema limicola</name>
    <dbReference type="NCBI Taxonomy" id="45656"/>
    <lineage>
        <taxon>Bacteria</taxon>
        <taxon>Pseudomonadati</taxon>
        <taxon>Thermodesulfobacteriota</taxon>
        <taxon>Desulfobacteria</taxon>
        <taxon>Desulfobacterales</taxon>
        <taxon>Desulfococcaceae</taxon>
        <taxon>Desulfonema</taxon>
    </lineage>
</organism>
<evidence type="ECO:0000256" key="3">
    <source>
        <dbReference type="ARBA" id="ARBA00023239"/>
    </source>
</evidence>
<gene>
    <name evidence="6" type="ORF">dnl_43330</name>
</gene>
<dbReference type="Pfam" id="PF04073">
    <property type="entry name" value="tRNA_edit"/>
    <property type="match status" value="1"/>
</dbReference>
<proteinExistence type="inferred from homology"/>
<dbReference type="PANTHER" id="PTHR30411:SF0">
    <property type="entry name" value="CYS-TRNA(PRO)_CYS-TRNA(CYS) DEACYLASE YBAK"/>
    <property type="match status" value="1"/>
</dbReference>
<dbReference type="InterPro" id="IPR007214">
    <property type="entry name" value="YbaK/aa-tRNA-synth-assoc-dom"/>
</dbReference>
<evidence type="ECO:0000256" key="2">
    <source>
        <dbReference type="ARBA" id="ARBA00022917"/>
    </source>
</evidence>
<protein>
    <recommendedName>
        <fullName evidence="4">Cys-tRNA(Pro)/Cys-tRNA(Cys) deacylase</fullName>
        <ecNumber evidence="4">4.2.-.-</ecNumber>
    </recommendedName>
</protein>
<reference evidence="6" key="1">
    <citation type="journal article" date="2021" name="Microb. Physiol.">
        <title>Proteogenomic Insights into the Physiology of Marine, Sulfate-Reducing, Filamentous Desulfonema limicola and Desulfonema magnum.</title>
        <authorList>
            <person name="Schnaars V."/>
            <person name="Wohlbrand L."/>
            <person name="Scheve S."/>
            <person name="Hinrichs C."/>
            <person name="Reinhardt R."/>
            <person name="Rabus R."/>
        </authorList>
    </citation>
    <scope>NUCLEOTIDE SEQUENCE</scope>
    <source>
        <strain evidence="6">5ac10</strain>
    </source>
</reference>
<feature type="domain" description="YbaK/aminoacyl-tRNA synthetase-associated" evidence="5">
    <location>
        <begin position="29"/>
        <end position="144"/>
    </location>
</feature>
<dbReference type="InterPro" id="IPR036754">
    <property type="entry name" value="YbaK/aa-tRNA-synt-asso_dom_sf"/>
</dbReference>
<dbReference type="GO" id="GO:0006412">
    <property type="term" value="P:translation"/>
    <property type="evidence" value="ECO:0007669"/>
    <property type="project" value="UniProtKB-KW"/>
</dbReference>
<dbReference type="EC" id="4.2.-.-" evidence="4"/>
<dbReference type="PANTHER" id="PTHR30411">
    <property type="entry name" value="CYTOPLASMIC PROTEIN"/>
    <property type="match status" value="1"/>
</dbReference>
<dbReference type="KEGG" id="dli:dnl_43330"/>
<dbReference type="Gene3D" id="3.90.960.10">
    <property type="entry name" value="YbaK/aminoacyl-tRNA synthetase-associated domain"/>
    <property type="match status" value="1"/>
</dbReference>
<comment type="similarity">
    <text evidence="1 4">Belongs to the prolyl-tRNA editing family. YbaK/EbsC subfamily.</text>
</comment>
<evidence type="ECO:0000256" key="1">
    <source>
        <dbReference type="ARBA" id="ARBA00009798"/>
    </source>
</evidence>
<keyword evidence="3 4" id="KW-0456">Lyase</keyword>
<dbReference type="SUPFAM" id="SSF55826">
    <property type="entry name" value="YbaK/ProRS associated domain"/>
    <property type="match status" value="1"/>
</dbReference>
<dbReference type="RefSeq" id="WP_207687949.1">
    <property type="nucleotide sequence ID" value="NZ_CP061799.1"/>
</dbReference>
<evidence type="ECO:0000259" key="5">
    <source>
        <dbReference type="Pfam" id="PF04073"/>
    </source>
</evidence>
<keyword evidence="7" id="KW-1185">Reference proteome</keyword>
<dbReference type="GO" id="GO:0002161">
    <property type="term" value="F:aminoacyl-tRNA deacylase activity"/>
    <property type="evidence" value="ECO:0007669"/>
    <property type="project" value="InterPro"/>
</dbReference>
<name>A0A975GII0_9BACT</name>
<sequence length="157" mass="16986">MKKTTRATQFLSKKGIDFKVIQYKHDEKGAEFASKATGFPLERTIKTLVADLGSGKYVLAMMPGDRQLSLKNLAKASSAKKAVMADTGNAERITGYLVGGISPFGIRQKVPAVMDISLLEYDSVVINAGQRGVMLQMSPKDIIKVLNCKAADLAHNP</sequence>
<dbReference type="Proteomes" id="UP000663720">
    <property type="component" value="Chromosome"/>
</dbReference>
<evidence type="ECO:0000256" key="4">
    <source>
        <dbReference type="PIRNR" id="PIRNR006181"/>
    </source>
</evidence>
<dbReference type="EMBL" id="CP061799">
    <property type="protein sequence ID" value="QTA81973.1"/>
    <property type="molecule type" value="Genomic_DNA"/>
</dbReference>
<dbReference type="CDD" id="cd00002">
    <property type="entry name" value="YbaK_deacylase"/>
    <property type="match status" value="1"/>
</dbReference>
<dbReference type="PIRSF" id="PIRSF006181">
    <property type="entry name" value="EbsC_YbaK"/>
    <property type="match status" value="1"/>
</dbReference>
<dbReference type="AlphaFoldDB" id="A0A975GII0"/>
<dbReference type="GO" id="GO:0016829">
    <property type="term" value="F:lyase activity"/>
    <property type="evidence" value="ECO:0007669"/>
    <property type="project" value="UniProtKB-KW"/>
</dbReference>
<accession>A0A975GII0</accession>
<evidence type="ECO:0000313" key="6">
    <source>
        <dbReference type="EMBL" id="QTA81973.1"/>
    </source>
</evidence>
<dbReference type="InterPro" id="IPR004369">
    <property type="entry name" value="Prolyl-tRNA_editing_YbaK/EbsC"/>
</dbReference>
<keyword evidence="2 4" id="KW-0648">Protein biosynthesis</keyword>